<keyword evidence="3" id="KW-1185">Reference proteome</keyword>
<evidence type="ECO:0000256" key="1">
    <source>
        <dbReference type="SAM" id="SignalP"/>
    </source>
</evidence>
<evidence type="ECO:0008006" key="4">
    <source>
        <dbReference type="Google" id="ProtNLM"/>
    </source>
</evidence>
<reference evidence="2" key="1">
    <citation type="submission" date="2021-01" db="EMBL/GenBank/DDBJ databases">
        <title>Modified the classification status of verrucomicrobia.</title>
        <authorList>
            <person name="Feng X."/>
        </authorList>
    </citation>
    <scope>NUCLEOTIDE SEQUENCE</scope>
    <source>
        <strain evidence="2">5K15</strain>
    </source>
</reference>
<dbReference type="Gene3D" id="3.40.30.10">
    <property type="entry name" value="Glutaredoxin"/>
    <property type="match status" value="1"/>
</dbReference>
<proteinExistence type="predicted"/>
<organism evidence="2 3">
    <name type="scientific">Oceaniferula flava</name>
    <dbReference type="NCBI Taxonomy" id="2800421"/>
    <lineage>
        <taxon>Bacteria</taxon>
        <taxon>Pseudomonadati</taxon>
        <taxon>Verrucomicrobiota</taxon>
        <taxon>Verrucomicrobiia</taxon>
        <taxon>Verrucomicrobiales</taxon>
        <taxon>Verrucomicrobiaceae</taxon>
        <taxon>Oceaniferula</taxon>
    </lineage>
</organism>
<feature type="signal peptide" evidence="1">
    <location>
        <begin position="1"/>
        <end position="18"/>
    </location>
</feature>
<keyword evidence="1" id="KW-0732">Signal</keyword>
<accession>A0AAE2SCC3</accession>
<evidence type="ECO:0000313" key="2">
    <source>
        <dbReference type="EMBL" id="MBK1855214.1"/>
    </source>
</evidence>
<protein>
    <recommendedName>
        <fullName evidence="4">Alkyl hydroperoxide reductase subunit C/ Thiol specific antioxidant domain-containing protein</fullName>
    </recommendedName>
</protein>
<dbReference type="RefSeq" id="WP_309489827.1">
    <property type="nucleotide sequence ID" value="NZ_JAENIG010000005.1"/>
</dbReference>
<dbReference type="AlphaFoldDB" id="A0AAE2SCC3"/>
<gene>
    <name evidence="2" type="ORF">JIN83_09615</name>
</gene>
<name>A0AAE2SCC3_9BACT</name>
<evidence type="ECO:0000313" key="3">
    <source>
        <dbReference type="Proteomes" id="UP000634206"/>
    </source>
</evidence>
<comment type="caution">
    <text evidence="2">The sequence shown here is derived from an EMBL/GenBank/DDBJ whole genome shotgun (WGS) entry which is preliminary data.</text>
</comment>
<sequence>MILRTLIIAMALVSIASAAYSPKPGDRFPDLKFPSITGGEQVAVSSLTEKKLMLHLFASW</sequence>
<dbReference type="EMBL" id="JAENIG010000005">
    <property type="protein sequence ID" value="MBK1855214.1"/>
    <property type="molecule type" value="Genomic_DNA"/>
</dbReference>
<dbReference type="Proteomes" id="UP000634206">
    <property type="component" value="Unassembled WGS sequence"/>
</dbReference>
<feature type="chain" id="PRO_5042264471" description="Alkyl hydroperoxide reductase subunit C/ Thiol specific antioxidant domain-containing protein" evidence="1">
    <location>
        <begin position="19"/>
        <end position="60"/>
    </location>
</feature>